<keyword evidence="3" id="KW-1185">Reference proteome</keyword>
<evidence type="ECO:0000259" key="1">
    <source>
        <dbReference type="Pfam" id="PF01471"/>
    </source>
</evidence>
<dbReference type="InterPro" id="IPR036365">
    <property type="entry name" value="PGBD-like_sf"/>
</dbReference>
<comment type="caution">
    <text evidence="2">The sequence shown here is derived from an EMBL/GenBank/DDBJ whole genome shotgun (WGS) entry which is preliminary data.</text>
</comment>
<evidence type="ECO:0000313" key="2">
    <source>
        <dbReference type="EMBL" id="MBO0349725.1"/>
    </source>
</evidence>
<dbReference type="InterPro" id="IPR002477">
    <property type="entry name" value="Peptidoglycan-bd-like"/>
</dbReference>
<organism evidence="2 3">
    <name type="scientific">Phormidium pseudopriestleyi FRX01</name>
    <dbReference type="NCBI Taxonomy" id="1759528"/>
    <lineage>
        <taxon>Bacteria</taxon>
        <taxon>Bacillati</taxon>
        <taxon>Cyanobacteriota</taxon>
        <taxon>Cyanophyceae</taxon>
        <taxon>Oscillatoriophycideae</taxon>
        <taxon>Oscillatoriales</taxon>
        <taxon>Oscillatoriaceae</taxon>
        <taxon>Phormidium</taxon>
    </lineage>
</organism>
<sequence length="89" mass="9911">MLSQCILEWGSQGEDVKEIQQILLNMGYDLGEMGVDGKFGPKTEAAVKNFQGDINLQYPEATVIIDGQVSPQTWFFLKKANPKFETTSP</sequence>
<dbReference type="Gene3D" id="1.10.101.10">
    <property type="entry name" value="PGBD-like superfamily/PGBD"/>
    <property type="match status" value="1"/>
</dbReference>
<accession>A0ABS3FRH9</accession>
<dbReference type="Proteomes" id="UP000664844">
    <property type="component" value="Unassembled WGS sequence"/>
</dbReference>
<protein>
    <submittedName>
        <fullName evidence="2">Peptidoglycan-binding protein</fullName>
    </submittedName>
</protein>
<dbReference type="Pfam" id="PF01471">
    <property type="entry name" value="PG_binding_1"/>
    <property type="match status" value="1"/>
</dbReference>
<proteinExistence type="predicted"/>
<dbReference type="RefSeq" id="WP_207088233.1">
    <property type="nucleotide sequence ID" value="NZ_JAFLQW010000309.1"/>
</dbReference>
<evidence type="ECO:0000313" key="3">
    <source>
        <dbReference type="Proteomes" id="UP000664844"/>
    </source>
</evidence>
<dbReference type="InterPro" id="IPR036366">
    <property type="entry name" value="PGBDSf"/>
</dbReference>
<gene>
    <name evidence="2" type="ORF">J0895_11510</name>
</gene>
<feature type="domain" description="Peptidoglycan binding-like" evidence="1">
    <location>
        <begin position="12"/>
        <end position="57"/>
    </location>
</feature>
<dbReference type="SUPFAM" id="SSF47090">
    <property type="entry name" value="PGBD-like"/>
    <property type="match status" value="1"/>
</dbReference>
<reference evidence="2 3" key="1">
    <citation type="submission" date="2021-03" db="EMBL/GenBank/DDBJ databases">
        <title>Metabolic Capacity of the Antarctic Cyanobacterium Phormidium pseudopriestleyi that Sustains Oxygenic Photosynthesis in the Presence of Hydrogen Sulfide.</title>
        <authorList>
            <person name="Lumian J.E."/>
            <person name="Jungblut A.D."/>
            <person name="Dillon M.L."/>
            <person name="Hawes I."/>
            <person name="Doran P.T."/>
            <person name="Mackey T.J."/>
            <person name="Dick G.J."/>
            <person name="Grettenberger C.L."/>
            <person name="Sumner D.Y."/>
        </authorList>
    </citation>
    <scope>NUCLEOTIDE SEQUENCE [LARGE SCALE GENOMIC DNA]</scope>
    <source>
        <strain evidence="2 3">FRX01</strain>
    </source>
</reference>
<dbReference type="EMBL" id="JAFLQW010000309">
    <property type="protein sequence ID" value="MBO0349725.1"/>
    <property type="molecule type" value="Genomic_DNA"/>
</dbReference>
<name>A0ABS3FRH9_9CYAN</name>